<proteinExistence type="predicted"/>
<feature type="domain" description="Golgin subfamily A conserved" evidence="4">
    <location>
        <begin position="603"/>
        <end position="710"/>
    </location>
</feature>
<feature type="coiled-coil region" evidence="2">
    <location>
        <begin position="626"/>
        <end position="709"/>
    </location>
</feature>
<dbReference type="PANTHER" id="PTHR10881:SF46">
    <property type="entry name" value="GOLGIN SUBFAMILY A MEMBER 2"/>
    <property type="match status" value="1"/>
</dbReference>
<dbReference type="InterPro" id="IPR024858">
    <property type="entry name" value="GOLGA"/>
</dbReference>
<evidence type="ECO:0000256" key="2">
    <source>
        <dbReference type="SAM" id="Coils"/>
    </source>
</evidence>
<feature type="coiled-coil region" evidence="2">
    <location>
        <begin position="168"/>
        <end position="417"/>
    </location>
</feature>
<dbReference type="EMBL" id="AP028909">
    <property type="protein sequence ID" value="BES88635.1"/>
    <property type="molecule type" value="Genomic_DNA"/>
</dbReference>
<feature type="region of interest" description="Disordered" evidence="3">
    <location>
        <begin position="119"/>
        <end position="157"/>
    </location>
</feature>
<evidence type="ECO:0000256" key="1">
    <source>
        <dbReference type="ARBA" id="ARBA00023054"/>
    </source>
</evidence>
<keyword evidence="1 2" id="KW-0175">Coiled coil</keyword>
<evidence type="ECO:0000259" key="4">
    <source>
        <dbReference type="Pfam" id="PF15070"/>
    </source>
</evidence>
<evidence type="ECO:0000313" key="6">
    <source>
        <dbReference type="Proteomes" id="UP001307889"/>
    </source>
</evidence>
<dbReference type="Pfam" id="PF15070">
    <property type="entry name" value="GOLGA2L5"/>
    <property type="match status" value="2"/>
</dbReference>
<sequence length="776" mass="88095">MADSKSKLDSARRLLKELQKKKKENANAVTVADDKSLPSSQVSSFTSELNSPNGISQNPGNASSTTSSPINAFHDIPSRPINGNHTPTIPAFAVEKDGVTKSASSFFDNLPPVPMSSSIDNISKPPATNTPPPYSFLTINDRTDSSSSVSTRSDDETTRRLVSLETQLGAEIERKEELEYRLNESREKTTFLENEVRRLRNVVDHLSNDRTPHDEKLAMQSKTIEILVSEKSELQQELAALSEESKINSERCMEYSVKMKALKSEVARLQTEARDNNEARQQHNSILKKLEHSLNESSSLIDQYRKDIEMNHDEIHELKRIILENDSRTEALKAELEETKRKLSLAEMKIAQSGGSLEEALEPSPYDFEKECEVLKEEMVRMRKEVAENTAQYKDYIETLNSQLHRINEQYETCLAEKNKLLAYQESLTKQLGDMEKQITKERQSGPSLSQFNSQLNEQLATVTKELEVTRAQLEEKTKQNDELTSQLQATTAKLHESESALEQLEIPDSKLLQAAMESDRVAASRAIAQNTHLKAQIQDLEKEMHHSIIKLNNEKLDLTEKLQHSEHLVKELSCKLEKYDHRKDIVYTDSVAQCPMIFQKDHSVQTDVDDLDIIVDPEHATPEAMKLLEEKLKKTMLQVADLTDEKQRLEHIVLQLQGETETICEYVTLYQSQRGLLREKVLERERQLNLLEKERKELKEKLKQINQLLPQVSTTIGLQTADISDDELAPVDDAASRIKTLLTEIESSNFVQDKLGNTPSTFHPCLLCSGKLITV</sequence>
<accession>A0ABN7ACR0</accession>
<gene>
    <name evidence="5" type="ORF">NTJ_01441</name>
</gene>
<protein>
    <submittedName>
        <fullName evidence="5">Golgin subfamily A</fullName>
    </submittedName>
</protein>
<reference evidence="5 6" key="1">
    <citation type="submission" date="2023-09" db="EMBL/GenBank/DDBJ databases">
        <title>Nesidiocoris tenuis whole genome shotgun sequence.</title>
        <authorList>
            <person name="Shibata T."/>
            <person name="Shimoda M."/>
            <person name="Kobayashi T."/>
            <person name="Uehara T."/>
        </authorList>
    </citation>
    <scope>NUCLEOTIDE SEQUENCE [LARGE SCALE GENOMIC DNA]</scope>
    <source>
        <strain evidence="5 6">Japan</strain>
    </source>
</reference>
<feature type="domain" description="Golgin subfamily A conserved" evidence="4">
    <location>
        <begin position="374"/>
        <end position="579"/>
    </location>
</feature>
<feature type="compositionally biased region" description="Polar residues" evidence="3">
    <location>
        <begin position="37"/>
        <end position="70"/>
    </location>
</feature>
<name>A0ABN7ACR0_9HEMI</name>
<evidence type="ECO:0000256" key="3">
    <source>
        <dbReference type="SAM" id="MobiDB-lite"/>
    </source>
</evidence>
<dbReference type="Proteomes" id="UP001307889">
    <property type="component" value="Chromosome 1"/>
</dbReference>
<feature type="coiled-coil region" evidence="2">
    <location>
        <begin position="453"/>
        <end position="544"/>
    </location>
</feature>
<organism evidence="5 6">
    <name type="scientific">Nesidiocoris tenuis</name>
    <dbReference type="NCBI Taxonomy" id="355587"/>
    <lineage>
        <taxon>Eukaryota</taxon>
        <taxon>Metazoa</taxon>
        <taxon>Ecdysozoa</taxon>
        <taxon>Arthropoda</taxon>
        <taxon>Hexapoda</taxon>
        <taxon>Insecta</taxon>
        <taxon>Pterygota</taxon>
        <taxon>Neoptera</taxon>
        <taxon>Paraneoptera</taxon>
        <taxon>Hemiptera</taxon>
        <taxon>Heteroptera</taxon>
        <taxon>Panheteroptera</taxon>
        <taxon>Cimicomorpha</taxon>
        <taxon>Miridae</taxon>
        <taxon>Dicyphina</taxon>
        <taxon>Nesidiocoris</taxon>
    </lineage>
</organism>
<feature type="region of interest" description="Disordered" evidence="3">
    <location>
        <begin position="19"/>
        <end position="88"/>
    </location>
</feature>
<keyword evidence="6" id="KW-1185">Reference proteome</keyword>
<dbReference type="InterPro" id="IPR043976">
    <property type="entry name" value="GOLGA_cons_dom"/>
</dbReference>
<dbReference type="PANTHER" id="PTHR10881">
    <property type="entry name" value="GOLGIN SUBFAMILY A MEMBER-RELATED"/>
    <property type="match status" value="1"/>
</dbReference>
<evidence type="ECO:0000313" key="5">
    <source>
        <dbReference type="EMBL" id="BES88635.1"/>
    </source>
</evidence>